<evidence type="ECO:0000256" key="3">
    <source>
        <dbReference type="ARBA" id="ARBA00022490"/>
    </source>
</evidence>
<feature type="compositionally biased region" description="Basic and acidic residues" evidence="11">
    <location>
        <begin position="300"/>
        <end position="310"/>
    </location>
</feature>
<accession>A0A9P0C9B5</accession>
<feature type="region of interest" description="Disordered" evidence="11">
    <location>
        <begin position="127"/>
        <end position="153"/>
    </location>
</feature>
<keyword evidence="7" id="KW-0810">Translation regulation</keyword>
<comment type="catalytic activity">
    <reaction evidence="10">
        <text>GTP + H2O = GDP + phosphate + H(+)</text>
        <dbReference type="Rhea" id="RHEA:19669"/>
        <dbReference type="ChEBI" id="CHEBI:15377"/>
        <dbReference type="ChEBI" id="CHEBI:15378"/>
        <dbReference type="ChEBI" id="CHEBI:37565"/>
        <dbReference type="ChEBI" id="CHEBI:43474"/>
        <dbReference type="ChEBI" id="CHEBI:58189"/>
    </reaction>
    <physiologicalReaction direction="left-to-right" evidence="10">
        <dbReference type="Rhea" id="RHEA:19670"/>
    </physiologicalReaction>
</comment>
<dbReference type="CDD" id="cd16267">
    <property type="entry name" value="HBS1-like_II"/>
    <property type="match status" value="1"/>
</dbReference>
<dbReference type="InterPro" id="IPR050100">
    <property type="entry name" value="TRAFAC_GTPase_members"/>
</dbReference>
<dbReference type="InterPro" id="IPR015033">
    <property type="entry name" value="HBS1-like_N"/>
</dbReference>
<dbReference type="Gene3D" id="3.40.50.300">
    <property type="entry name" value="P-loop containing nucleotide triphosphate hydrolases"/>
    <property type="match status" value="1"/>
</dbReference>
<gene>
    <name evidence="13" type="ORF">BEMITA_LOCUS2717</name>
</gene>
<dbReference type="Gene3D" id="1.10.8.10">
    <property type="entry name" value="DNA helicase RuvA subunit, C-terminal domain"/>
    <property type="match status" value="1"/>
</dbReference>
<dbReference type="FunFam" id="2.40.30.10:FF:000020">
    <property type="entry name" value="Translation elongation factor EF-1"/>
    <property type="match status" value="1"/>
</dbReference>
<dbReference type="PRINTS" id="PR00315">
    <property type="entry name" value="ELONGATNFCT"/>
</dbReference>
<dbReference type="Pfam" id="PF22594">
    <property type="entry name" value="GTP-eEF1A_C"/>
    <property type="match status" value="1"/>
</dbReference>
<dbReference type="Proteomes" id="UP001152759">
    <property type="component" value="Chromosome 10"/>
</dbReference>
<evidence type="ECO:0000256" key="10">
    <source>
        <dbReference type="ARBA" id="ARBA00049117"/>
    </source>
</evidence>
<keyword evidence="4" id="KW-0597">Phosphoprotein</keyword>
<keyword evidence="3" id="KW-0963">Cytoplasm</keyword>
<comment type="subcellular location">
    <subcellularLocation>
        <location evidence="1">Cytoplasm</location>
    </subcellularLocation>
</comment>
<dbReference type="SUPFAM" id="SSF109732">
    <property type="entry name" value="HBS1-like domain"/>
    <property type="match status" value="1"/>
</dbReference>
<dbReference type="InterPro" id="IPR000795">
    <property type="entry name" value="T_Tr_GTP-bd_dom"/>
</dbReference>
<dbReference type="InterPro" id="IPR054696">
    <property type="entry name" value="GTP-eEF1A_C"/>
</dbReference>
<evidence type="ECO:0000256" key="7">
    <source>
        <dbReference type="ARBA" id="ARBA00022845"/>
    </source>
</evidence>
<dbReference type="InterPro" id="IPR009001">
    <property type="entry name" value="Transl_elong_EF1A/Init_IF2_C"/>
</dbReference>
<sequence>MESWFVPCSSSFISTFLPATFCFVVVRELFLEGRVFDKNFVNASENYILYSDHYINFSASSFNDFDSHLQYKTCLAMSRHRNIRTLDYSEEYDYDEVFGHSVEEDCILSPSEQAFIYDRSRRNQPPAYFHDQETVKEEEEEESESAPAESAVKNLSDLETAKLQSCLDEIRSIIGDIESDETISQIVINNGFDVHKTLDVILKRNDNAPTTLEPLKRQEVPRVKTPITVSSNAAPSDESIPAEATVPTITVATPSKASNIIKGFSVPNQSGGSKLNLKDGFHSPRPQSPASGRSSPFDGKSQEEKSVPKFEKLARNFNVKEKWMEDRGDSKENLHMVVVGHVDAGKSTLVGHLMVKMGLVSSKVLHKYEQESKKLGKQSFIYAWIMDETGEERNRGITMDIGFTQLETKTKTITILDAPGHKDFIPNMITGATQADVALLVVDATKGEFETGFESGGQTREHALLIRSLGVTQLGVVINKLDTVNWSEDRFNEIVALLKNFLKQAGFKDSDVCYVPCSGMSGENLTTRSNDPQFAWYQGPTLLDVLENFKCPERSIEKPFRMTVNDIYKGTGSGFCVSGQIETGALLVNDKVLVQPQNELATVKGLTIDELPIQTVYAGDSVSITLANFDIQNISIGSVLSDPSQPVAVTSKFECRIVVFNIQVPITKGFPVIVHCHNVMEPATIKRINAELNRSSGAVVKKKPRCLVKNTSALVVIETSRPICLEKYQDIKQLGRIMLRVSGSTIAAGLVTQIF</sequence>
<keyword evidence="5" id="KW-0547">Nucleotide-binding</keyword>
<dbReference type="GO" id="GO:0006412">
    <property type="term" value="P:translation"/>
    <property type="evidence" value="ECO:0007669"/>
    <property type="project" value="UniProtKB-KW"/>
</dbReference>
<evidence type="ECO:0000313" key="14">
    <source>
        <dbReference type="Proteomes" id="UP001152759"/>
    </source>
</evidence>
<reference evidence="13" key="1">
    <citation type="submission" date="2021-12" db="EMBL/GenBank/DDBJ databases">
        <authorList>
            <person name="King R."/>
        </authorList>
    </citation>
    <scope>NUCLEOTIDE SEQUENCE</scope>
</reference>
<dbReference type="GO" id="GO:0003924">
    <property type="term" value="F:GTPase activity"/>
    <property type="evidence" value="ECO:0007669"/>
    <property type="project" value="InterPro"/>
</dbReference>
<evidence type="ECO:0000256" key="5">
    <source>
        <dbReference type="ARBA" id="ARBA00022741"/>
    </source>
</evidence>
<dbReference type="SUPFAM" id="SSF50465">
    <property type="entry name" value="EF-Tu/eEF-1alpha/eIF2-gamma C-terminal domain"/>
    <property type="match status" value="1"/>
</dbReference>
<evidence type="ECO:0000256" key="11">
    <source>
        <dbReference type="SAM" id="MobiDB-lite"/>
    </source>
</evidence>
<evidence type="ECO:0000256" key="1">
    <source>
        <dbReference type="ARBA" id="ARBA00004496"/>
    </source>
</evidence>
<dbReference type="FunFam" id="3.40.50.300:FF:000204">
    <property type="entry name" value="Translation elongation factor Tu"/>
    <property type="match status" value="1"/>
</dbReference>
<dbReference type="GO" id="GO:0005525">
    <property type="term" value="F:GTP binding"/>
    <property type="evidence" value="ECO:0007669"/>
    <property type="project" value="UniProtKB-KW"/>
</dbReference>
<dbReference type="Pfam" id="PF08938">
    <property type="entry name" value="HBS1_N"/>
    <property type="match status" value="1"/>
</dbReference>
<dbReference type="SUPFAM" id="SSF52540">
    <property type="entry name" value="P-loop containing nucleoside triphosphate hydrolases"/>
    <property type="match status" value="1"/>
</dbReference>
<dbReference type="PANTHER" id="PTHR23115">
    <property type="entry name" value="TRANSLATION FACTOR"/>
    <property type="match status" value="1"/>
</dbReference>
<dbReference type="Gene3D" id="2.40.30.10">
    <property type="entry name" value="Translation factors"/>
    <property type="match status" value="2"/>
</dbReference>
<evidence type="ECO:0000256" key="8">
    <source>
        <dbReference type="ARBA" id="ARBA00022917"/>
    </source>
</evidence>
<dbReference type="CDD" id="cd04093">
    <property type="entry name" value="HBS1_C_III"/>
    <property type="match status" value="1"/>
</dbReference>
<evidence type="ECO:0000256" key="9">
    <source>
        <dbReference type="ARBA" id="ARBA00023134"/>
    </source>
</evidence>
<dbReference type="FunFam" id="2.40.30.10:FF:000035">
    <property type="entry name" value="HBS1-like translational GTPase"/>
    <property type="match status" value="1"/>
</dbReference>
<dbReference type="SUPFAM" id="SSF50447">
    <property type="entry name" value="Translation proteins"/>
    <property type="match status" value="1"/>
</dbReference>
<dbReference type="InterPro" id="IPR027417">
    <property type="entry name" value="P-loop_NTPase"/>
</dbReference>
<keyword evidence="8" id="KW-0648">Protein biosynthesis</keyword>
<keyword evidence="6" id="KW-0378">Hydrolase</keyword>
<keyword evidence="9" id="KW-0342">GTP-binding</keyword>
<evidence type="ECO:0000256" key="2">
    <source>
        <dbReference type="ARBA" id="ARBA00007249"/>
    </source>
</evidence>
<keyword evidence="14" id="KW-1185">Reference proteome</keyword>
<dbReference type="InterPro" id="IPR037189">
    <property type="entry name" value="HBS1-like_N_sf"/>
</dbReference>
<proteinExistence type="inferred from homology"/>
<dbReference type="InterPro" id="IPR009000">
    <property type="entry name" value="Transl_B-barrel_sf"/>
</dbReference>
<evidence type="ECO:0000256" key="6">
    <source>
        <dbReference type="ARBA" id="ARBA00022801"/>
    </source>
</evidence>
<evidence type="ECO:0000313" key="13">
    <source>
        <dbReference type="EMBL" id="CAH0762602.1"/>
    </source>
</evidence>
<dbReference type="AlphaFoldDB" id="A0A9P0C9B5"/>
<evidence type="ECO:0000259" key="12">
    <source>
        <dbReference type="PROSITE" id="PS51722"/>
    </source>
</evidence>
<evidence type="ECO:0000256" key="4">
    <source>
        <dbReference type="ARBA" id="ARBA00022553"/>
    </source>
</evidence>
<name>A0A9P0C9B5_BEMTA</name>
<dbReference type="PROSITE" id="PS51722">
    <property type="entry name" value="G_TR_2"/>
    <property type="match status" value="1"/>
</dbReference>
<feature type="domain" description="Tr-type G" evidence="12">
    <location>
        <begin position="331"/>
        <end position="553"/>
    </location>
</feature>
<dbReference type="GO" id="GO:0006417">
    <property type="term" value="P:regulation of translation"/>
    <property type="evidence" value="ECO:0007669"/>
    <property type="project" value="UniProtKB-KW"/>
</dbReference>
<feature type="region of interest" description="Disordered" evidence="11">
    <location>
        <begin position="271"/>
        <end position="310"/>
    </location>
</feature>
<dbReference type="Pfam" id="PF00009">
    <property type="entry name" value="GTP_EFTU"/>
    <property type="match status" value="1"/>
</dbReference>
<protein>
    <recommendedName>
        <fullName evidence="12">Tr-type G domain-containing protein</fullName>
    </recommendedName>
</protein>
<dbReference type="EMBL" id="OU963871">
    <property type="protein sequence ID" value="CAH0762602.1"/>
    <property type="molecule type" value="Genomic_DNA"/>
</dbReference>
<organism evidence="13 14">
    <name type="scientific">Bemisia tabaci</name>
    <name type="common">Sweetpotato whitefly</name>
    <name type="synonym">Aleurodes tabaci</name>
    <dbReference type="NCBI Taxonomy" id="7038"/>
    <lineage>
        <taxon>Eukaryota</taxon>
        <taxon>Metazoa</taxon>
        <taxon>Ecdysozoa</taxon>
        <taxon>Arthropoda</taxon>
        <taxon>Hexapoda</taxon>
        <taxon>Insecta</taxon>
        <taxon>Pterygota</taxon>
        <taxon>Neoptera</taxon>
        <taxon>Paraneoptera</taxon>
        <taxon>Hemiptera</taxon>
        <taxon>Sternorrhyncha</taxon>
        <taxon>Aleyrodoidea</taxon>
        <taxon>Aleyrodidae</taxon>
        <taxon>Aleyrodinae</taxon>
        <taxon>Bemisia</taxon>
    </lineage>
</organism>
<dbReference type="GO" id="GO:0005737">
    <property type="term" value="C:cytoplasm"/>
    <property type="evidence" value="ECO:0007669"/>
    <property type="project" value="UniProtKB-SubCell"/>
</dbReference>
<comment type="similarity">
    <text evidence="2">Belongs to the TRAFAC class translation factor GTPase superfamily. Classic translation factor GTPase family. EF-Tu/EF-1A subfamily.</text>
</comment>
<dbReference type="CDD" id="cd01883">
    <property type="entry name" value="EF1_alpha"/>
    <property type="match status" value="1"/>
</dbReference>